<dbReference type="Pfam" id="PF18491">
    <property type="entry name" value="SRA"/>
    <property type="match status" value="1"/>
</dbReference>
<name>A0A6G4ZIH0_CLOPF</name>
<dbReference type="InterPro" id="IPR040674">
    <property type="entry name" value="PvuRts1I-like_SRA"/>
</dbReference>
<dbReference type="AlphaFoldDB" id="A0A6G4ZIH0"/>
<evidence type="ECO:0000259" key="1">
    <source>
        <dbReference type="Pfam" id="PF18491"/>
    </source>
</evidence>
<dbReference type="RefSeq" id="WP_164792373.1">
    <property type="nucleotide sequence ID" value="NZ_CATNWM010000002.1"/>
</dbReference>
<gene>
    <name evidence="2" type="ORF">G6Z02_14205</name>
</gene>
<comment type="caution">
    <text evidence="2">The sequence shown here is derived from an EMBL/GenBank/DDBJ whole genome shotgun (WGS) entry which is preliminary data.</text>
</comment>
<evidence type="ECO:0000313" key="2">
    <source>
        <dbReference type="EMBL" id="NGT91329.1"/>
    </source>
</evidence>
<organism evidence="2">
    <name type="scientific">Clostridium perfringens</name>
    <dbReference type="NCBI Taxonomy" id="1502"/>
    <lineage>
        <taxon>Bacteria</taxon>
        <taxon>Bacillati</taxon>
        <taxon>Bacillota</taxon>
        <taxon>Clostridia</taxon>
        <taxon>Eubacteriales</taxon>
        <taxon>Clostridiaceae</taxon>
        <taxon>Clostridium</taxon>
    </lineage>
</organism>
<proteinExistence type="predicted"/>
<accession>A0A6G4ZIH0</accession>
<feature type="domain" description="PvuRts1 I-like SET and RING associated" evidence="1">
    <location>
        <begin position="15"/>
        <end position="140"/>
    </location>
</feature>
<sequence>MGNSVKYGIKRNCGDIDSNIRFKYIYEVCNSFGKNYKGFQRGYCNLPFEEEYALWFPKFYENSIWKNELRDNKKFIFEKFIGDLSKSLEMLEDNIAKHRAKRVVFTKKNGMYEFIGIYEIQPEMSRKEGCSVYKRINETIEKIND</sequence>
<dbReference type="EMBL" id="JAALNF010000013">
    <property type="protein sequence ID" value="NGT91329.1"/>
    <property type="molecule type" value="Genomic_DNA"/>
</dbReference>
<reference evidence="2" key="1">
    <citation type="submission" date="2020-02" db="EMBL/GenBank/DDBJ databases">
        <title>Genomic Insights into the Phylogeny and Genetic Plasticity of the Human and Animal Enteric Pathogen Clostridium perfringens.</title>
        <authorList>
            <person name="Feng Y."/>
            <person name="Hu Y."/>
        </authorList>
    </citation>
    <scope>NUCLEOTIDE SEQUENCE</scope>
    <source>
        <strain evidence="2">CP-08</strain>
    </source>
</reference>
<protein>
    <recommendedName>
        <fullName evidence="1">PvuRts1 I-like SET and RING associated domain-containing protein</fullName>
    </recommendedName>
</protein>